<proteinExistence type="predicted"/>
<organism evidence="1 2">
    <name type="scientific">Paenibacillus lemnae</name>
    <dbReference type="NCBI Taxonomy" id="1330551"/>
    <lineage>
        <taxon>Bacteria</taxon>
        <taxon>Bacillati</taxon>
        <taxon>Bacillota</taxon>
        <taxon>Bacilli</taxon>
        <taxon>Bacillales</taxon>
        <taxon>Paenibacillaceae</taxon>
        <taxon>Paenibacillus</taxon>
    </lineage>
</organism>
<dbReference type="AlphaFoldDB" id="A0A848M4K6"/>
<dbReference type="Pfam" id="PF04525">
    <property type="entry name" value="LOR"/>
    <property type="match status" value="1"/>
</dbReference>
<accession>A0A848M4K6</accession>
<evidence type="ECO:0000313" key="1">
    <source>
        <dbReference type="EMBL" id="NMO95189.1"/>
    </source>
</evidence>
<comment type="caution">
    <text evidence="1">The sequence shown here is derived from an EMBL/GenBank/DDBJ whole genome shotgun (WGS) entry which is preliminary data.</text>
</comment>
<dbReference type="EMBL" id="JABBPN010000003">
    <property type="protein sequence ID" value="NMO95189.1"/>
    <property type="molecule type" value="Genomic_DNA"/>
</dbReference>
<evidence type="ECO:0008006" key="3">
    <source>
        <dbReference type="Google" id="ProtNLM"/>
    </source>
</evidence>
<protein>
    <recommendedName>
        <fullName evidence="3">LURP-one-related family protein</fullName>
    </recommendedName>
</protein>
<keyword evidence="2" id="KW-1185">Reference proteome</keyword>
<reference evidence="1 2" key="1">
    <citation type="submission" date="2020-04" db="EMBL/GenBank/DDBJ databases">
        <title>Paenibacillus algicola sp. nov., a novel marine bacterium producing alginate lyase.</title>
        <authorList>
            <person name="Huang H."/>
        </authorList>
    </citation>
    <scope>NUCLEOTIDE SEQUENCE [LARGE SCALE GENOMIC DNA]</scope>
    <source>
        <strain evidence="1 2">L7-75</strain>
    </source>
</reference>
<name>A0A848M4K6_PAELE</name>
<dbReference type="InterPro" id="IPR007612">
    <property type="entry name" value="LOR"/>
</dbReference>
<dbReference type="Proteomes" id="UP000565468">
    <property type="component" value="Unassembled WGS sequence"/>
</dbReference>
<gene>
    <name evidence="1" type="ORF">HII30_05220</name>
</gene>
<dbReference type="RefSeq" id="WP_169503940.1">
    <property type="nucleotide sequence ID" value="NZ_JABBPN010000003.1"/>
</dbReference>
<sequence length="166" mass="18585">MGLYIKDNFFNAGETEVRNEAGEHIGSVDLKSAWGSSLDVYNQDGQKVCSGKFRFFSNKWEVMNADEAVLGVLRMRISFFSKKYEYDAGERGTYEIVSPVFSKEYEILDEGGTKMASFRRVSGWFQSGAYHLENHSPALGDWELAAVVMGVHAIQKRKNNSAASST</sequence>
<evidence type="ECO:0000313" key="2">
    <source>
        <dbReference type="Proteomes" id="UP000565468"/>
    </source>
</evidence>